<sequence>MSFNPTGTPNPYAAYPPAPAVAPVRRSKAVGPLLMIATITMGLMAGLFFAYDISVMPGLARTDDRTYADAMQNFNALIDGNGLFGMVFIGALLAAAVAAFLEHRQGRRGAALWIGAAAVLYLVALMITFSVNIPLNNELAAAGDPAKITDFSIVEKFKGTWETSNIVRTLVCTAALGFLARALVLHGRGAGTGATTHPMRPHGV</sequence>
<name>A0ACD4ZW29_9ACTN</name>
<protein>
    <submittedName>
        <fullName evidence="1">DUF1772 domain-containing protein</fullName>
    </submittedName>
</protein>
<gene>
    <name evidence="1" type="ORF">OG835_39625</name>
</gene>
<keyword evidence="2" id="KW-1185">Reference proteome</keyword>
<dbReference type="EMBL" id="CP109109">
    <property type="protein sequence ID" value="WSC02506.1"/>
    <property type="molecule type" value="Genomic_DNA"/>
</dbReference>
<reference evidence="1" key="1">
    <citation type="submission" date="2022-10" db="EMBL/GenBank/DDBJ databases">
        <title>The complete genomes of actinobacterial strains from the NBC collection.</title>
        <authorList>
            <person name="Joergensen T.S."/>
            <person name="Alvarez Arevalo M."/>
            <person name="Sterndorff E.B."/>
            <person name="Faurdal D."/>
            <person name="Vuksanovic O."/>
            <person name="Mourched A.-S."/>
            <person name="Charusanti P."/>
            <person name="Shaw S."/>
            <person name="Blin K."/>
            <person name="Weber T."/>
        </authorList>
    </citation>
    <scope>NUCLEOTIDE SEQUENCE</scope>
    <source>
        <strain evidence="1">NBC 01771</strain>
    </source>
</reference>
<evidence type="ECO:0000313" key="2">
    <source>
        <dbReference type="Proteomes" id="UP001348369"/>
    </source>
</evidence>
<accession>A0ACD4ZW29</accession>
<evidence type="ECO:0000313" key="1">
    <source>
        <dbReference type="EMBL" id="WSC02506.1"/>
    </source>
</evidence>
<dbReference type="Proteomes" id="UP001348369">
    <property type="component" value="Chromosome"/>
</dbReference>
<proteinExistence type="predicted"/>
<organism evidence="1 2">
    <name type="scientific">Streptomyces scopuliridis</name>
    <dbReference type="NCBI Taxonomy" id="452529"/>
    <lineage>
        <taxon>Bacteria</taxon>
        <taxon>Bacillati</taxon>
        <taxon>Actinomycetota</taxon>
        <taxon>Actinomycetes</taxon>
        <taxon>Kitasatosporales</taxon>
        <taxon>Streptomycetaceae</taxon>
        <taxon>Streptomyces</taxon>
    </lineage>
</organism>